<organism evidence="1 2">
    <name type="scientific">Saccharothrix australiensis</name>
    <dbReference type="NCBI Taxonomy" id="2072"/>
    <lineage>
        <taxon>Bacteria</taxon>
        <taxon>Bacillati</taxon>
        <taxon>Actinomycetota</taxon>
        <taxon>Actinomycetes</taxon>
        <taxon>Pseudonocardiales</taxon>
        <taxon>Pseudonocardiaceae</taxon>
        <taxon>Saccharothrix</taxon>
    </lineage>
</organism>
<name>A0A495VYQ0_9PSEU</name>
<evidence type="ECO:0000313" key="1">
    <source>
        <dbReference type="EMBL" id="RKT54456.1"/>
    </source>
</evidence>
<proteinExistence type="predicted"/>
<dbReference type="Proteomes" id="UP000282084">
    <property type="component" value="Unassembled WGS sequence"/>
</dbReference>
<keyword evidence="2" id="KW-1185">Reference proteome</keyword>
<dbReference type="AlphaFoldDB" id="A0A495VYQ0"/>
<dbReference type="EMBL" id="RBXO01000001">
    <property type="protein sequence ID" value="RKT54456.1"/>
    <property type="molecule type" value="Genomic_DNA"/>
</dbReference>
<reference evidence="1 2" key="1">
    <citation type="submission" date="2018-10" db="EMBL/GenBank/DDBJ databases">
        <title>Sequencing the genomes of 1000 actinobacteria strains.</title>
        <authorList>
            <person name="Klenk H.-P."/>
        </authorList>
    </citation>
    <scope>NUCLEOTIDE SEQUENCE [LARGE SCALE GENOMIC DNA]</scope>
    <source>
        <strain evidence="1 2">DSM 43800</strain>
    </source>
</reference>
<gene>
    <name evidence="1" type="ORF">C8E97_3078</name>
</gene>
<accession>A0A495VYQ0</accession>
<comment type="caution">
    <text evidence="1">The sequence shown here is derived from an EMBL/GenBank/DDBJ whole genome shotgun (WGS) entry which is preliminary data.</text>
</comment>
<evidence type="ECO:0000313" key="2">
    <source>
        <dbReference type="Proteomes" id="UP000282084"/>
    </source>
</evidence>
<protein>
    <submittedName>
        <fullName evidence="1">Uncharacterized protein</fullName>
    </submittedName>
</protein>
<sequence length="74" mass="7670">MTVPARTVLLTGPRSLCALAGYPRSADPPDADIRHATTTRRNAVTAVATPIGSVERTVATGTVHFGLPAQAEES</sequence>